<dbReference type="STRING" id="341036.SAMN05660649_00682"/>
<dbReference type="RefSeq" id="WP_092468722.1">
    <property type="nucleotide sequence ID" value="NZ_FOOX01000002.1"/>
</dbReference>
<organism evidence="1 2">
    <name type="scientific">Desulfotruncus arcticus DSM 17038</name>
    <dbReference type="NCBI Taxonomy" id="1121424"/>
    <lineage>
        <taxon>Bacteria</taxon>
        <taxon>Bacillati</taxon>
        <taxon>Bacillota</taxon>
        <taxon>Clostridia</taxon>
        <taxon>Eubacteriales</taxon>
        <taxon>Desulfallaceae</taxon>
        <taxon>Desulfotruncus</taxon>
    </lineage>
</organism>
<name>A0A1I2P234_9FIRM</name>
<dbReference type="Proteomes" id="UP000199337">
    <property type="component" value="Unassembled WGS sequence"/>
</dbReference>
<keyword evidence="2" id="KW-1185">Reference proteome</keyword>
<proteinExistence type="predicted"/>
<evidence type="ECO:0000313" key="2">
    <source>
        <dbReference type="Proteomes" id="UP000199337"/>
    </source>
</evidence>
<dbReference type="InterPro" id="IPR003748">
    <property type="entry name" value="DUF169"/>
</dbReference>
<evidence type="ECO:0000313" key="1">
    <source>
        <dbReference type="EMBL" id="SFG10295.1"/>
    </source>
</evidence>
<sequence>MKSKIAEAVGLRYSPVAIMFTDEKPAGALQFKEGRWGCVVSMLNAAAKGRAAVFDRNTYGCGGGGVGLGFGNTFTNIPGGIEYFLSHGNKEFCESEMGRNIVKNMPALSHGEAYKKNPEFARSFADGLPYYDVPTKYVVFKPLEKLLPGESPQVVVFLATTDQISALAVLANYARHGGENVIVPWCAGCHSIGIIPLNEGKSDNPRGVIGLIDISARKQVDKDILSFSVPYKMFLEMESNVEESFLARDEWLKVKERNQ</sequence>
<dbReference type="AlphaFoldDB" id="A0A1I2P234"/>
<dbReference type="OrthoDB" id="9779322at2"/>
<accession>A0A1I2P234</accession>
<gene>
    <name evidence="1" type="ORF">SAMN05660649_00682</name>
</gene>
<dbReference type="EMBL" id="FOOX01000002">
    <property type="protein sequence ID" value="SFG10295.1"/>
    <property type="molecule type" value="Genomic_DNA"/>
</dbReference>
<protein>
    <submittedName>
        <fullName evidence="1">Uncharacterized conserved protein, DUF169 family</fullName>
    </submittedName>
</protein>
<dbReference type="Pfam" id="PF02596">
    <property type="entry name" value="DUF169"/>
    <property type="match status" value="1"/>
</dbReference>
<reference evidence="2" key="1">
    <citation type="submission" date="2016-10" db="EMBL/GenBank/DDBJ databases">
        <authorList>
            <person name="Varghese N."/>
            <person name="Submissions S."/>
        </authorList>
    </citation>
    <scope>NUCLEOTIDE SEQUENCE [LARGE SCALE GENOMIC DNA]</scope>
    <source>
        <strain evidence="2">DSM 17038</strain>
    </source>
</reference>